<reference evidence="1" key="1">
    <citation type="journal article" date="2020" name="Ecol. Evol.">
        <title>Genome structure and content of the rice root-knot nematode (Meloidogyne graminicola).</title>
        <authorList>
            <person name="Phan N.T."/>
            <person name="Danchin E.G.J."/>
            <person name="Klopp C."/>
            <person name="Perfus-Barbeoch L."/>
            <person name="Kozlowski D.K."/>
            <person name="Koutsovoulos G.D."/>
            <person name="Lopez-Roques C."/>
            <person name="Bouchez O."/>
            <person name="Zahm M."/>
            <person name="Besnard G."/>
            <person name="Bellafiore S."/>
        </authorList>
    </citation>
    <scope>NUCLEOTIDE SEQUENCE</scope>
    <source>
        <strain evidence="1">VN-18</strain>
    </source>
</reference>
<accession>A0A8S9ZUU5</accession>
<proteinExistence type="predicted"/>
<dbReference type="PANTHER" id="PTHR31562">
    <property type="entry name" value="PROTEIN CBG18972"/>
    <property type="match status" value="1"/>
</dbReference>
<sequence>MALVLSRIVADRIISIFLLEDYKNKLFNFMPKFLIKQKFFILSIFSFLMRHILIKQINIWVIVIINNKQLLPNYQLAQSTLNCYCQLHKYPLIIIDISEEKEEFKQCKQNDFYFRRHCILAKFLSFPQQFKN</sequence>
<dbReference type="Proteomes" id="UP000605970">
    <property type="component" value="Unassembled WGS sequence"/>
</dbReference>
<evidence type="ECO:0000313" key="2">
    <source>
        <dbReference type="Proteomes" id="UP000605970"/>
    </source>
</evidence>
<organism evidence="1 2">
    <name type="scientific">Meloidogyne graminicola</name>
    <dbReference type="NCBI Taxonomy" id="189291"/>
    <lineage>
        <taxon>Eukaryota</taxon>
        <taxon>Metazoa</taxon>
        <taxon>Ecdysozoa</taxon>
        <taxon>Nematoda</taxon>
        <taxon>Chromadorea</taxon>
        <taxon>Rhabditida</taxon>
        <taxon>Tylenchina</taxon>
        <taxon>Tylenchomorpha</taxon>
        <taxon>Tylenchoidea</taxon>
        <taxon>Meloidogynidae</taxon>
        <taxon>Meloidogyninae</taxon>
        <taxon>Meloidogyne</taxon>
    </lineage>
</organism>
<evidence type="ECO:0000313" key="1">
    <source>
        <dbReference type="EMBL" id="KAF7636761.1"/>
    </source>
</evidence>
<dbReference type="PANTHER" id="PTHR31562:SF4">
    <property type="entry name" value="DUF268 DOMAIN-CONTAINING PROTEIN-RELATED"/>
    <property type="match status" value="1"/>
</dbReference>
<gene>
    <name evidence="1" type="ORF">Mgra_00003706</name>
</gene>
<keyword evidence="2" id="KW-1185">Reference proteome</keyword>
<comment type="caution">
    <text evidence="1">The sequence shown here is derived from an EMBL/GenBank/DDBJ whole genome shotgun (WGS) entry which is preliminary data.</text>
</comment>
<dbReference type="InterPro" id="IPR004988">
    <property type="entry name" value="DUF273"/>
</dbReference>
<dbReference type="AlphaFoldDB" id="A0A8S9ZUU5"/>
<dbReference type="OrthoDB" id="407658at2759"/>
<name>A0A8S9ZUU5_9BILA</name>
<dbReference type="InterPro" id="IPR029044">
    <property type="entry name" value="Nucleotide-diphossugar_trans"/>
</dbReference>
<protein>
    <submittedName>
        <fullName evidence="1">Uncharacterized protein</fullName>
    </submittedName>
</protein>
<dbReference type="EMBL" id="JABEBT010000026">
    <property type="protein sequence ID" value="KAF7636761.1"/>
    <property type="molecule type" value="Genomic_DNA"/>
</dbReference>
<dbReference type="Pfam" id="PF03314">
    <property type="entry name" value="DUF273"/>
    <property type="match status" value="1"/>
</dbReference>
<dbReference type="Gene3D" id="3.90.550.10">
    <property type="entry name" value="Spore Coat Polysaccharide Biosynthesis Protein SpsA, Chain A"/>
    <property type="match status" value="1"/>
</dbReference>